<reference evidence="1" key="2">
    <citation type="submission" date="2022-06" db="UniProtKB">
        <authorList>
            <consortium name="EnsemblMetazoa"/>
        </authorList>
    </citation>
    <scope>IDENTIFICATION</scope>
    <source>
        <strain evidence="1">PS312</strain>
    </source>
</reference>
<reference evidence="2" key="1">
    <citation type="journal article" date="2008" name="Nat. Genet.">
        <title>The Pristionchus pacificus genome provides a unique perspective on nematode lifestyle and parasitism.</title>
        <authorList>
            <person name="Dieterich C."/>
            <person name="Clifton S.W."/>
            <person name="Schuster L.N."/>
            <person name="Chinwalla A."/>
            <person name="Delehaunty K."/>
            <person name="Dinkelacker I."/>
            <person name="Fulton L."/>
            <person name="Fulton R."/>
            <person name="Godfrey J."/>
            <person name="Minx P."/>
            <person name="Mitreva M."/>
            <person name="Roeseler W."/>
            <person name="Tian H."/>
            <person name="Witte H."/>
            <person name="Yang S.P."/>
            <person name="Wilson R.K."/>
            <person name="Sommer R.J."/>
        </authorList>
    </citation>
    <scope>NUCLEOTIDE SEQUENCE [LARGE SCALE GENOMIC DNA]</scope>
    <source>
        <strain evidence="2">PS312</strain>
    </source>
</reference>
<dbReference type="EnsemblMetazoa" id="PPA38776.1">
    <property type="protein sequence ID" value="PPA38776.1"/>
    <property type="gene ID" value="WBGene00277145"/>
</dbReference>
<protein>
    <submittedName>
        <fullName evidence="1">Uncharacterized protein</fullName>
    </submittedName>
</protein>
<dbReference type="AlphaFoldDB" id="A0A2A6CBK6"/>
<proteinExistence type="predicted"/>
<name>A0A2A6CBK6_PRIPA</name>
<gene>
    <name evidence="1" type="primary">WBGene00277145</name>
</gene>
<accession>A0A8R1URC9</accession>
<evidence type="ECO:0000313" key="2">
    <source>
        <dbReference type="Proteomes" id="UP000005239"/>
    </source>
</evidence>
<accession>A0A2A6CBK6</accession>
<evidence type="ECO:0000313" key="1">
    <source>
        <dbReference type="EnsemblMetazoa" id="PPA38776.1"/>
    </source>
</evidence>
<organism evidence="1 2">
    <name type="scientific">Pristionchus pacificus</name>
    <name type="common">Parasitic nematode worm</name>
    <dbReference type="NCBI Taxonomy" id="54126"/>
    <lineage>
        <taxon>Eukaryota</taxon>
        <taxon>Metazoa</taxon>
        <taxon>Ecdysozoa</taxon>
        <taxon>Nematoda</taxon>
        <taxon>Chromadorea</taxon>
        <taxon>Rhabditida</taxon>
        <taxon>Rhabditina</taxon>
        <taxon>Diplogasteromorpha</taxon>
        <taxon>Diplogasteroidea</taxon>
        <taxon>Neodiplogasteridae</taxon>
        <taxon>Pristionchus</taxon>
    </lineage>
</organism>
<sequence length="81" mass="9562">MEKEIDEDWNYITKKKKKSTISNLISFIKRIIWHKQKHGTLRVNLKCTQRATATHVKRDAPLADSAPFHFHRFSHNTSFIA</sequence>
<keyword evidence="2" id="KW-1185">Reference proteome</keyword>
<dbReference type="Proteomes" id="UP000005239">
    <property type="component" value="Unassembled WGS sequence"/>
</dbReference>